<evidence type="ECO:0000313" key="1">
    <source>
        <dbReference type="EnsemblProtists" id="PYU1_T003883"/>
    </source>
</evidence>
<keyword evidence="2" id="KW-1185">Reference proteome</keyword>
<protein>
    <submittedName>
        <fullName evidence="1">Uncharacterized protein</fullName>
    </submittedName>
</protein>
<accession>K3WFZ2</accession>
<evidence type="ECO:0000313" key="2">
    <source>
        <dbReference type="Proteomes" id="UP000019132"/>
    </source>
</evidence>
<reference evidence="1" key="3">
    <citation type="submission" date="2015-02" db="UniProtKB">
        <authorList>
            <consortium name="EnsemblProtists"/>
        </authorList>
    </citation>
    <scope>IDENTIFICATION</scope>
    <source>
        <strain evidence="1">DAOM BR144</strain>
    </source>
</reference>
<organism evidence="1 2">
    <name type="scientific">Globisporangium ultimum (strain ATCC 200006 / CBS 805.95 / DAOM BR144)</name>
    <name type="common">Pythium ultimum</name>
    <dbReference type="NCBI Taxonomy" id="431595"/>
    <lineage>
        <taxon>Eukaryota</taxon>
        <taxon>Sar</taxon>
        <taxon>Stramenopiles</taxon>
        <taxon>Oomycota</taxon>
        <taxon>Peronosporomycetes</taxon>
        <taxon>Pythiales</taxon>
        <taxon>Pythiaceae</taxon>
        <taxon>Globisporangium</taxon>
    </lineage>
</organism>
<dbReference type="EMBL" id="GL376638">
    <property type="status" value="NOT_ANNOTATED_CDS"/>
    <property type="molecule type" value="Genomic_DNA"/>
</dbReference>
<reference evidence="2" key="2">
    <citation type="submission" date="2010-04" db="EMBL/GenBank/DDBJ databases">
        <authorList>
            <person name="Buell R."/>
            <person name="Hamilton J."/>
            <person name="Hostetler J."/>
        </authorList>
    </citation>
    <scope>NUCLEOTIDE SEQUENCE [LARGE SCALE GENOMIC DNA]</scope>
    <source>
        <strain evidence="2">DAOM:BR144</strain>
    </source>
</reference>
<dbReference type="EnsemblProtists" id="PYU1_T003883">
    <property type="protein sequence ID" value="PYU1_T003883"/>
    <property type="gene ID" value="PYU1_G003873"/>
</dbReference>
<dbReference type="Proteomes" id="UP000019132">
    <property type="component" value="Unassembled WGS sequence"/>
</dbReference>
<reference evidence="2" key="1">
    <citation type="journal article" date="2010" name="Genome Biol.">
        <title>Genome sequence of the necrotrophic plant pathogen Pythium ultimum reveals original pathogenicity mechanisms and effector repertoire.</title>
        <authorList>
            <person name="Levesque C.A."/>
            <person name="Brouwer H."/>
            <person name="Cano L."/>
            <person name="Hamilton J.P."/>
            <person name="Holt C."/>
            <person name="Huitema E."/>
            <person name="Raffaele S."/>
            <person name="Robideau G.P."/>
            <person name="Thines M."/>
            <person name="Win J."/>
            <person name="Zerillo M.M."/>
            <person name="Beakes G.W."/>
            <person name="Boore J.L."/>
            <person name="Busam D."/>
            <person name="Dumas B."/>
            <person name="Ferriera S."/>
            <person name="Fuerstenberg S.I."/>
            <person name="Gachon C.M."/>
            <person name="Gaulin E."/>
            <person name="Govers F."/>
            <person name="Grenville-Briggs L."/>
            <person name="Horner N."/>
            <person name="Hostetler J."/>
            <person name="Jiang R.H."/>
            <person name="Johnson J."/>
            <person name="Krajaejun T."/>
            <person name="Lin H."/>
            <person name="Meijer H.J."/>
            <person name="Moore B."/>
            <person name="Morris P."/>
            <person name="Phuntmart V."/>
            <person name="Puiu D."/>
            <person name="Shetty J."/>
            <person name="Stajich J.E."/>
            <person name="Tripathy S."/>
            <person name="Wawra S."/>
            <person name="van West P."/>
            <person name="Whitty B.R."/>
            <person name="Coutinho P.M."/>
            <person name="Henrissat B."/>
            <person name="Martin F."/>
            <person name="Thomas P.D."/>
            <person name="Tyler B.M."/>
            <person name="De Vries R.P."/>
            <person name="Kamoun S."/>
            <person name="Yandell M."/>
            <person name="Tisserat N."/>
            <person name="Buell C.R."/>
        </authorList>
    </citation>
    <scope>NUCLEOTIDE SEQUENCE</scope>
    <source>
        <strain evidence="2">DAOM:BR144</strain>
    </source>
</reference>
<proteinExistence type="predicted"/>
<dbReference type="AlphaFoldDB" id="K3WFZ2"/>
<dbReference type="VEuPathDB" id="FungiDB:PYU1_G003873"/>
<dbReference type="InParanoid" id="K3WFZ2"/>
<dbReference type="HOGENOM" id="CLU_2965934_0_0_1"/>
<name>K3WFZ2_GLOUD</name>
<sequence>MDGTTLARYRRLVGMVARRNLHQMISTATQRVVIHRKQNESVMKIQADSNGEQDWKRVH</sequence>